<keyword evidence="2" id="KW-1185">Reference proteome</keyword>
<dbReference type="EMBL" id="FTNK01000061">
    <property type="protein sequence ID" value="SIR74558.1"/>
    <property type="molecule type" value="Genomic_DNA"/>
</dbReference>
<sequence>MIDPKLANIFRWHIERVSFTSASSSVIKLHIPGVNQQDRKNVILGIIDKIRGVTIEEKTLLAVKRCQAICNRKNKELDQAEKMTSNFKKYMEET</sequence>
<proteinExistence type="predicted"/>
<name>A0ABY1KF54_9BACL</name>
<protein>
    <submittedName>
        <fullName evidence="1">Uncharacterized protein</fullName>
    </submittedName>
</protein>
<evidence type="ECO:0000313" key="2">
    <source>
        <dbReference type="Proteomes" id="UP000186666"/>
    </source>
</evidence>
<evidence type="ECO:0000313" key="1">
    <source>
        <dbReference type="EMBL" id="SIR74558.1"/>
    </source>
</evidence>
<dbReference type="Proteomes" id="UP000186666">
    <property type="component" value="Unassembled WGS sequence"/>
</dbReference>
<reference evidence="1 2" key="1">
    <citation type="submission" date="2017-01" db="EMBL/GenBank/DDBJ databases">
        <authorList>
            <person name="Varghese N."/>
            <person name="Submissions S."/>
        </authorList>
    </citation>
    <scope>NUCLEOTIDE SEQUENCE [LARGE SCALE GENOMIC DNA]</scope>
    <source>
        <strain evidence="1 2">ATCC 23464</strain>
    </source>
</reference>
<dbReference type="RefSeq" id="WP_068583872.1">
    <property type="nucleotide sequence ID" value="NZ_FTNK01000061.1"/>
</dbReference>
<comment type="caution">
    <text evidence="1">The sequence shown here is derived from an EMBL/GenBank/DDBJ whole genome shotgun (WGS) entry which is preliminary data.</text>
</comment>
<accession>A0ABY1KF54</accession>
<gene>
    <name evidence="1" type="ORF">SAMN05421578_1617</name>
</gene>
<organism evidence="1 2">
    <name type="scientific">Paenibacillus macquariensis</name>
    <dbReference type="NCBI Taxonomy" id="948756"/>
    <lineage>
        <taxon>Bacteria</taxon>
        <taxon>Bacillati</taxon>
        <taxon>Bacillota</taxon>
        <taxon>Bacilli</taxon>
        <taxon>Bacillales</taxon>
        <taxon>Paenibacillaceae</taxon>
        <taxon>Paenibacillus</taxon>
    </lineage>
</organism>